<dbReference type="RefSeq" id="WP_146842833.1">
    <property type="nucleotide sequence ID" value="NZ_BJWG01000007.1"/>
</dbReference>
<proteinExistence type="predicted"/>
<reference evidence="1 2" key="1">
    <citation type="submission" date="2019-07" db="EMBL/GenBank/DDBJ databases">
        <title>Whole genome shotgun sequence of Cellulomonas composti NBRC 100758.</title>
        <authorList>
            <person name="Hosoyama A."/>
            <person name="Uohara A."/>
            <person name="Ohji S."/>
            <person name="Ichikawa N."/>
        </authorList>
    </citation>
    <scope>NUCLEOTIDE SEQUENCE [LARGE SCALE GENOMIC DNA]</scope>
    <source>
        <strain evidence="1 2">NBRC 100758</strain>
    </source>
</reference>
<gene>
    <name evidence="1" type="ORF">CCO02nite_18470</name>
</gene>
<protein>
    <submittedName>
        <fullName evidence="1">Uncharacterized protein</fullName>
    </submittedName>
</protein>
<evidence type="ECO:0000313" key="2">
    <source>
        <dbReference type="Proteomes" id="UP000321720"/>
    </source>
</evidence>
<name>A0A511JBK8_9CELL</name>
<dbReference type="EMBL" id="BJWG01000007">
    <property type="protein sequence ID" value="GEL95189.1"/>
    <property type="molecule type" value="Genomic_DNA"/>
</dbReference>
<sequence>MTAVVLVGAGAGLADALALARRASDEVVVLAATCAPVVELAPRLADEPGVRAAVDAAGARVLELRDHLRGQHPLAWAPADLEVDAPVLRAAVGTAGGAVDLVVLPGVDDVAVPVGDVLRAVWPAARVVRAERGGDGLVAVDVPPAAAVPVPRRRGRLARGLTAARVRAWEATVVVRAAYDVRRAPAGAPGRPGGGTR</sequence>
<organism evidence="1 2">
    <name type="scientific">Cellulomonas composti</name>
    <dbReference type="NCBI Taxonomy" id="266130"/>
    <lineage>
        <taxon>Bacteria</taxon>
        <taxon>Bacillati</taxon>
        <taxon>Actinomycetota</taxon>
        <taxon>Actinomycetes</taxon>
        <taxon>Micrococcales</taxon>
        <taxon>Cellulomonadaceae</taxon>
        <taxon>Cellulomonas</taxon>
    </lineage>
</organism>
<dbReference type="Proteomes" id="UP000321720">
    <property type="component" value="Unassembled WGS sequence"/>
</dbReference>
<dbReference type="AlphaFoldDB" id="A0A511JBK8"/>
<keyword evidence="2" id="KW-1185">Reference proteome</keyword>
<accession>A0A511JBK8</accession>
<evidence type="ECO:0000313" key="1">
    <source>
        <dbReference type="EMBL" id="GEL95189.1"/>
    </source>
</evidence>
<comment type="caution">
    <text evidence="1">The sequence shown here is derived from an EMBL/GenBank/DDBJ whole genome shotgun (WGS) entry which is preliminary data.</text>
</comment>